<comment type="subcellular location">
    <subcellularLocation>
        <location evidence="1">Cytoplasm</location>
    </subcellularLocation>
</comment>
<reference evidence="4" key="2">
    <citation type="submission" date="2025-09" db="UniProtKB">
        <authorList>
            <consortium name="Ensembl"/>
        </authorList>
    </citation>
    <scope>IDENTIFICATION</scope>
</reference>
<dbReference type="Ensembl" id="ENSDNVT00000003275.1">
    <property type="protein sequence ID" value="ENSDNVP00000002723.1"/>
    <property type="gene ID" value="ENSDNVG00000001960.1"/>
</dbReference>
<dbReference type="PANTHER" id="PTHR45690">
    <property type="entry name" value="NACHT, LRR AND PYD DOMAINS-CONTAINING PROTEIN 12"/>
    <property type="match status" value="1"/>
</dbReference>
<dbReference type="GO" id="GO:0005737">
    <property type="term" value="C:cytoplasm"/>
    <property type="evidence" value="ECO:0007669"/>
    <property type="project" value="UniProtKB-SubCell"/>
</dbReference>
<dbReference type="SUPFAM" id="SSF52047">
    <property type="entry name" value="RNI-like"/>
    <property type="match status" value="1"/>
</dbReference>
<proteinExistence type="predicted"/>
<protein>
    <submittedName>
        <fullName evidence="4">Uncharacterized protein</fullName>
    </submittedName>
</protein>
<evidence type="ECO:0000313" key="5">
    <source>
        <dbReference type="Proteomes" id="UP000694423"/>
    </source>
</evidence>
<accession>A0A8C4J207</accession>
<evidence type="ECO:0000256" key="3">
    <source>
        <dbReference type="ARBA" id="ARBA00022737"/>
    </source>
</evidence>
<keyword evidence="5" id="KW-1185">Reference proteome</keyword>
<reference evidence="4" key="1">
    <citation type="submission" date="2025-08" db="UniProtKB">
        <authorList>
            <consortium name="Ensembl"/>
        </authorList>
    </citation>
    <scope>IDENTIFICATION</scope>
</reference>
<dbReference type="InterPro" id="IPR032675">
    <property type="entry name" value="LRR_dom_sf"/>
</dbReference>
<dbReference type="InterPro" id="IPR050637">
    <property type="entry name" value="NLRP_innate_immun_reg"/>
</dbReference>
<name>A0A8C4J207_DRONO</name>
<organism evidence="4 5">
    <name type="scientific">Dromaius novaehollandiae</name>
    <name type="common">Emu</name>
    <dbReference type="NCBI Taxonomy" id="8790"/>
    <lineage>
        <taxon>Eukaryota</taxon>
        <taxon>Metazoa</taxon>
        <taxon>Chordata</taxon>
        <taxon>Craniata</taxon>
        <taxon>Vertebrata</taxon>
        <taxon>Euteleostomi</taxon>
        <taxon>Archelosauria</taxon>
        <taxon>Archosauria</taxon>
        <taxon>Dinosauria</taxon>
        <taxon>Saurischia</taxon>
        <taxon>Theropoda</taxon>
        <taxon>Coelurosauria</taxon>
        <taxon>Aves</taxon>
        <taxon>Palaeognathae</taxon>
        <taxon>Casuariiformes</taxon>
        <taxon>Dromaiidae</taxon>
        <taxon>Dromaius</taxon>
    </lineage>
</organism>
<dbReference type="AlphaFoldDB" id="A0A8C4J207"/>
<keyword evidence="3" id="KW-0677">Repeat</keyword>
<dbReference type="Gene3D" id="3.80.10.10">
    <property type="entry name" value="Ribonuclease Inhibitor"/>
    <property type="match status" value="1"/>
</dbReference>
<dbReference type="InterPro" id="IPR001611">
    <property type="entry name" value="Leu-rich_rpt"/>
</dbReference>
<keyword evidence="2" id="KW-0963">Cytoplasm</keyword>
<evidence type="ECO:0000256" key="2">
    <source>
        <dbReference type="ARBA" id="ARBA00022490"/>
    </source>
</evidence>
<dbReference type="Proteomes" id="UP000694423">
    <property type="component" value="Unplaced"/>
</dbReference>
<sequence length="89" mass="9508">KVIARGESDILADGCANTACGFSPCVPASPGRLWQCCLTEASCEALASVLRTNRSLTELHLGDNELGDGGMRRLCEGLRDSACRVRILR</sequence>
<dbReference type="Pfam" id="PF13516">
    <property type="entry name" value="LRR_6"/>
    <property type="match status" value="1"/>
</dbReference>
<dbReference type="PANTHER" id="PTHR45690:SF19">
    <property type="entry name" value="NACHT, LRR AND PYD DOMAINS-CONTAINING PROTEIN 3"/>
    <property type="match status" value="1"/>
</dbReference>
<evidence type="ECO:0000256" key="1">
    <source>
        <dbReference type="ARBA" id="ARBA00004496"/>
    </source>
</evidence>
<dbReference type="SMART" id="SM00368">
    <property type="entry name" value="LRR_RI"/>
    <property type="match status" value="2"/>
</dbReference>
<evidence type="ECO:0000313" key="4">
    <source>
        <dbReference type="Ensembl" id="ENSDNVP00000002723.1"/>
    </source>
</evidence>